<reference evidence="2 3" key="1">
    <citation type="submission" date="2024-06" db="EMBL/GenBank/DDBJ databases">
        <title>The Natural Products Discovery Center: Release of the First 8490 Sequenced Strains for Exploring Actinobacteria Biosynthetic Diversity.</title>
        <authorList>
            <person name="Kalkreuter E."/>
            <person name="Kautsar S.A."/>
            <person name="Yang D."/>
            <person name="Bader C.D."/>
            <person name="Teijaro C.N."/>
            <person name="Fluegel L."/>
            <person name="Davis C.M."/>
            <person name="Simpson J.R."/>
            <person name="Lauterbach L."/>
            <person name="Steele A.D."/>
            <person name="Gui C."/>
            <person name="Meng S."/>
            <person name="Li G."/>
            <person name="Viehrig K."/>
            <person name="Ye F."/>
            <person name="Su P."/>
            <person name="Kiefer A.F."/>
            <person name="Nichols A."/>
            <person name="Cepeda A.J."/>
            <person name="Yan W."/>
            <person name="Fan B."/>
            <person name="Jiang Y."/>
            <person name="Adhikari A."/>
            <person name="Zheng C.-J."/>
            <person name="Schuster L."/>
            <person name="Cowan T.M."/>
            <person name="Smanski M.J."/>
            <person name="Chevrette M.G."/>
            <person name="De Carvalho L.P.S."/>
            <person name="Shen B."/>
        </authorList>
    </citation>
    <scope>NUCLEOTIDE SEQUENCE [LARGE SCALE GENOMIC DNA]</scope>
    <source>
        <strain evidence="2 3">NPDC001166</strain>
    </source>
</reference>
<organism evidence="2 3">
    <name type="scientific">Streptomyces sp. 900105245</name>
    <dbReference type="NCBI Taxonomy" id="3154379"/>
    <lineage>
        <taxon>Bacteria</taxon>
        <taxon>Bacillati</taxon>
        <taxon>Actinomycetota</taxon>
        <taxon>Actinomycetes</taxon>
        <taxon>Kitasatosporales</taxon>
        <taxon>Streptomycetaceae</taxon>
        <taxon>Streptomyces</taxon>
    </lineage>
</organism>
<dbReference type="InterPro" id="IPR047757">
    <property type="entry name" value="AfsA-like"/>
</dbReference>
<comment type="caution">
    <text evidence="2">The sequence shown here is derived from an EMBL/GenBank/DDBJ whole genome shotgun (WGS) entry which is preliminary data.</text>
</comment>
<evidence type="ECO:0000313" key="2">
    <source>
        <dbReference type="EMBL" id="MER6429120.1"/>
    </source>
</evidence>
<protein>
    <submittedName>
        <fullName evidence="2">ScbA/BarX family gamma-butyrolactone biosynthesis protein</fullName>
    </submittedName>
</protein>
<sequence length="323" mass="34816">MSIGRPGPERHWQRLGFDRSVPRETVHKTAAAEVLLTDAERLGDERFAVGASWRRDHYLAHHGGPAADPVLLAETARQTAIYLSHRFFGVAHGVPFVLSGISVELFEALPPVDEEYLAVGLDVVCRKPAGGPRLRLELDADVVVRHRSVGRARVRWEPMEPRRYALLRRRGGQGPGEAGPRTAPSCVPLPPARVGQLAERDVLLAADASAAHVWWLRLDRAQPVLFDHDSDHVPGMTLVEAFRQAARVASADGRPGASGATLLDVTFTAFCEPDVPVSITAEPAGRGAGVFTLRAHQAGRELASAEVGHGVPESSAVRLEAAC</sequence>
<feature type="domain" description="A-factor biosynthesis hotdog" evidence="1">
    <location>
        <begin position="26"/>
        <end position="156"/>
    </location>
</feature>
<gene>
    <name evidence="2" type="ORF">ABT272_15405</name>
</gene>
<dbReference type="RefSeq" id="WP_333763874.1">
    <property type="nucleotide sequence ID" value="NZ_JBEPAZ010000011.1"/>
</dbReference>
<feature type="domain" description="A-factor biosynthesis hotdog" evidence="1">
    <location>
        <begin position="194"/>
        <end position="305"/>
    </location>
</feature>
<evidence type="ECO:0000259" key="1">
    <source>
        <dbReference type="Pfam" id="PF03756"/>
    </source>
</evidence>
<evidence type="ECO:0000313" key="3">
    <source>
        <dbReference type="Proteomes" id="UP001470023"/>
    </source>
</evidence>
<dbReference type="Pfam" id="PF03756">
    <property type="entry name" value="AfsA"/>
    <property type="match status" value="2"/>
</dbReference>
<dbReference type="InterPro" id="IPR005509">
    <property type="entry name" value="AfsA_hotdog_dom"/>
</dbReference>
<dbReference type="EMBL" id="JBEPAZ010000011">
    <property type="protein sequence ID" value="MER6429120.1"/>
    <property type="molecule type" value="Genomic_DNA"/>
</dbReference>
<dbReference type="NCBIfam" id="NF041195">
    <property type="entry name" value="ScbA_BarX_GamBu"/>
    <property type="match status" value="1"/>
</dbReference>
<accession>A0ABV1U719</accession>
<keyword evidence="3" id="KW-1185">Reference proteome</keyword>
<dbReference type="Proteomes" id="UP001470023">
    <property type="component" value="Unassembled WGS sequence"/>
</dbReference>
<name>A0ABV1U719_9ACTN</name>
<proteinExistence type="predicted"/>